<dbReference type="Proteomes" id="UP000490535">
    <property type="component" value="Unassembled WGS sequence"/>
</dbReference>
<evidence type="ECO:0000313" key="1">
    <source>
        <dbReference type="EMBL" id="KAF1010733.1"/>
    </source>
</evidence>
<dbReference type="EMBL" id="WNDP01000311">
    <property type="protein sequence ID" value="KAF1010733.1"/>
    <property type="molecule type" value="Genomic_DNA"/>
</dbReference>
<protein>
    <submittedName>
        <fullName evidence="1">Uncharacterized protein</fullName>
    </submittedName>
</protein>
<organism evidence="1 2">
    <name type="scientific">Acinetobacter bereziniae</name>
    <name type="common">Acinetobacter genomosp. 10</name>
    <dbReference type="NCBI Taxonomy" id="106648"/>
    <lineage>
        <taxon>Bacteria</taxon>
        <taxon>Pseudomonadati</taxon>
        <taxon>Pseudomonadota</taxon>
        <taxon>Gammaproteobacteria</taxon>
        <taxon>Moraxellales</taxon>
        <taxon>Moraxellaceae</taxon>
        <taxon>Acinetobacter</taxon>
    </lineage>
</organism>
<dbReference type="AlphaFoldDB" id="A0A833P9M9"/>
<reference evidence="2" key="1">
    <citation type="journal article" date="2020" name="MBio">
        <title>Horizontal gene transfer to a defensive symbiont with a reduced genome amongst a multipartite beetle microbiome.</title>
        <authorList>
            <person name="Waterworth S.C."/>
            <person name="Florez L.V."/>
            <person name="Rees E.R."/>
            <person name="Hertweck C."/>
            <person name="Kaltenpoth M."/>
            <person name="Kwan J.C."/>
        </authorList>
    </citation>
    <scope>NUCLEOTIDE SEQUENCE [LARGE SCALE GENOMIC DNA]</scope>
</reference>
<evidence type="ECO:0000313" key="2">
    <source>
        <dbReference type="Proteomes" id="UP000490535"/>
    </source>
</evidence>
<gene>
    <name evidence="1" type="ORF">GAK29_05028</name>
</gene>
<accession>A0A833P9M9</accession>
<comment type="caution">
    <text evidence="1">The sequence shown here is derived from an EMBL/GenBank/DDBJ whole genome shotgun (WGS) entry which is preliminary data.</text>
</comment>
<sequence length="91" mass="10682">MNIVLENAHNNDFVYCSQFSRKVHNVVVHPLIQLFQTIERLCSILNLKQKTSWLLFVNNFEWFSITDLNKEFHNDELLLACSIAFLVKVDA</sequence>
<name>A0A833P9M9_ACIBZ</name>
<proteinExistence type="predicted"/>